<protein>
    <submittedName>
        <fullName evidence="1">Uncharacterized protein</fullName>
    </submittedName>
</protein>
<accession>A0A5B7FVM3</accession>
<organism evidence="1 2">
    <name type="scientific">Portunus trituberculatus</name>
    <name type="common">Swimming crab</name>
    <name type="synonym">Neptunus trituberculatus</name>
    <dbReference type="NCBI Taxonomy" id="210409"/>
    <lineage>
        <taxon>Eukaryota</taxon>
        <taxon>Metazoa</taxon>
        <taxon>Ecdysozoa</taxon>
        <taxon>Arthropoda</taxon>
        <taxon>Crustacea</taxon>
        <taxon>Multicrustacea</taxon>
        <taxon>Malacostraca</taxon>
        <taxon>Eumalacostraca</taxon>
        <taxon>Eucarida</taxon>
        <taxon>Decapoda</taxon>
        <taxon>Pleocyemata</taxon>
        <taxon>Brachyura</taxon>
        <taxon>Eubrachyura</taxon>
        <taxon>Portunoidea</taxon>
        <taxon>Portunidae</taxon>
        <taxon>Portuninae</taxon>
        <taxon>Portunus</taxon>
    </lineage>
</organism>
<proteinExistence type="predicted"/>
<evidence type="ECO:0000313" key="1">
    <source>
        <dbReference type="EMBL" id="MPC48958.1"/>
    </source>
</evidence>
<gene>
    <name evidence="1" type="ORF">E2C01_042744</name>
</gene>
<name>A0A5B7FVM3_PORTR</name>
<reference evidence="1 2" key="1">
    <citation type="submission" date="2019-05" db="EMBL/GenBank/DDBJ databases">
        <title>Another draft genome of Portunus trituberculatus and its Hox gene families provides insights of decapod evolution.</title>
        <authorList>
            <person name="Jeong J.-H."/>
            <person name="Song I."/>
            <person name="Kim S."/>
            <person name="Choi T."/>
            <person name="Kim D."/>
            <person name="Ryu S."/>
            <person name="Kim W."/>
        </authorList>
    </citation>
    <scope>NUCLEOTIDE SEQUENCE [LARGE SCALE GENOMIC DNA]</scope>
    <source>
        <tissue evidence="1">Muscle</tissue>
    </source>
</reference>
<dbReference type="Proteomes" id="UP000324222">
    <property type="component" value="Unassembled WGS sequence"/>
</dbReference>
<sequence>MKRTVVVKRMTITLEVYSTKYHSQNPTNIYPRPQWTKLILVVTFPQPFEIGVMMRYCSTM</sequence>
<dbReference type="AlphaFoldDB" id="A0A5B7FVM3"/>
<dbReference type="EMBL" id="VSRR010008578">
    <property type="protein sequence ID" value="MPC48958.1"/>
    <property type="molecule type" value="Genomic_DNA"/>
</dbReference>
<keyword evidence="2" id="KW-1185">Reference proteome</keyword>
<evidence type="ECO:0000313" key="2">
    <source>
        <dbReference type="Proteomes" id="UP000324222"/>
    </source>
</evidence>
<comment type="caution">
    <text evidence="1">The sequence shown here is derived from an EMBL/GenBank/DDBJ whole genome shotgun (WGS) entry which is preliminary data.</text>
</comment>